<dbReference type="RefSeq" id="WP_006599082.1">
    <property type="nucleotide sequence ID" value="NZ_GL622359.1"/>
</dbReference>
<dbReference type="GO" id="GO:0016787">
    <property type="term" value="F:hydrolase activity"/>
    <property type="evidence" value="ECO:0007669"/>
    <property type="project" value="UniProtKB-KW"/>
</dbReference>
<keyword evidence="1" id="KW-0378">Hydrolase</keyword>
<dbReference type="eggNOG" id="COG3764">
    <property type="taxonomic scope" value="Bacteria"/>
</dbReference>
<dbReference type="CDD" id="cd05827">
    <property type="entry name" value="Sortase_C"/>
    <property type="match status" value="1"/>
</dbReference>
<keyword evidence="3" id="KW-0472">Membrane</keyword>
<dbReference type="OrthoDB" id="1648028at2"/>
<gene>
    <name evidence="4" type="ORF">HMP0721_1660</name>
</gene>
<evidence type="ECO:0000313" key="4">
    <source>
        <dbReference type="EMBL" id="EFV01279.1"/>
    </source>
</evidence>
<organism evidence="4 5">
    <name type="scientific">Pseudoramibacter alactolyticus ATCC 23263</name>
    <dbReference type="NCBI Taxonomy" id="887929"/>
    <lineage>
        <taxon>Bacteria</taxon>
        <taxon>Bacillati</taxon>
        <taxon>Bacillota</taxon>
        <taxon>Clostridia</taxon>
        <taxon>Eubacteriales</taxon>
        <taxon>Eubacteriaceae</taxon>
        <taxon>Pseudoramibacter</taxon>
    </lineage>
</organism>
<dbReference type="SUPFAM" id="SSF63817">
    <property type="entry name" value="Sortase"/>
    <property type="match status" value="1"/>
</dbReference>
<dbReference type="HOGENOM" id="CLU_045680_1_3_9"/>
<dbReference type="NCBIfam" id="NF033745">
    <property type="entry name" value="class_C_sortase"/>
    <property type="match status" value="1"/>
</dbReference>
<feature type="transmembrane region" description="Helical" evidence="3">
    <location>
        <begin position="12"/>
        <end position="32"/>
    </location>
</feature>
<dbReference type="NCBIfam" id="TIGR01076">
    <property type="entry name" value="sortase_fam"/>
    <property type="match status" value="1"/>
</dbReference>
<dbReference type="InterPro" id="IPR042002">
    <property type="entry name" value="Sortase_C"/>
</dbReference>
<comment type="caution">
    <text evidence="4">The sequence shown here is derived from an EMBL/GenBank/DDBJ whole genome shotgun (WGS) entry which is preliminary data.</text>
</comment>
<keyword evidence="3" id="KW-1133">Transmembrane helix</keyword>
<dbReference type="EMBL" id="AEQN01000022">
    <property type="protein sequence ID" value="EFV01279.1"/>
    <property type="molecule type" value="Genomic_DNA"/>
</dbReference>
<dbReference type="AlphaFoldDB" id="E6MHV5"/>
<feature type="transmembrane region" description="Helical" evidence="3">
    <location>
        <begin position="258"/>
        <end position="277"/>
    </location>
</feature>
<evidence type="ECO:0000256" key="2">
    <source>
        <dbReference type="PIRSR" id="PIRSR605754-1"/>
    </source>
</evidence>
<dbReference type="InterPro" id="IPR005754">
    <property type="entry name" value="Sortase"/>
</dbReference>
<protein>
    <submittedName>
        <fullName evidence="4">Sortase family protein</fullName>
    </submittedName>
</protein>
<dbReference type="MEROPS" id="C60.007"/>
<evidence type="ECO:0000313" key="5">
    <source>
        <dbReference type="Proteomes" id="UP000004754"/>
    </source>
</evidence>
<accession>E6MHV5</accession>
<keyword evidence="3" id="KW-0812">Transmembrane</keyword>
<evidence type="ECO:0000256" key="1">
    <source>
        <dbReference type="ARBA" id="ARBA00022801"/>
    </source>
</evidence>
<keyword evidence="5" id="KW-1185">Reference proteome</keyword>
<dbReference type="STRING" id="887929.HMP0721_1660"/>
<reference evidence="4 5" key="1">
    <citation type="submission" date="2010-12" db="EMBL/GenBank/DDBJ databases">
        <authorList>
            <person name="Muzny D."/>
            <person name="Qin X."/>
            <person name="Deng J."/>
            <person name="Jiang H."/>
            <person name="Liu Y."/>
            <person name="Qu J."/>
            <person name="Song X.-Z."/>
            <person name="Zhang L."/>
            <person name="Thornton R."/>
            <person name="Coyle M."/>
            <person name="Francisco L."/>
            <person name="Jackson L."/>
            <person name="Javaid M."/>
            <person name="Korchina V."/>
            <person name="Kovar C."/>
            <person name="Mata R."/>
            <person name="Mathew T."/>
            <person name="Ngo R."/>
            <person name="Nguyen L."/>
            <person name="Nguyen N."/>
            <person name="Okwuonu G."/>
            <person name="Ongeri F."/>
            <person name="Pham C."/>
            <person name="Simmons D."/>
            <person name="Wilczek-Boney K."/>
            <person name="Hale W."/>
            <person name="Jakkamsetti A."/>
            <person name="Pham P."/>
            <person name="Ruth R."/>
            <person name="San Lucas F."/>
            <person name="Warren J."/>
            <person name="Zhang J."/>
            <person name="Zhao Z."/>
            <person name="Zhou C."/>
            <person name="Zhu D."/>
            <person name="Lee S."/>
            <person name="Bess C."/>
            <person name="Blankenburg K."/>
            <person name="Forbes L."/>
            <person name="Fu Q."/>
            <person name="Gubbala S."/>
            <person name="Hirani K."/>
            <person name="Jayaseelan J.C."/>
            <person name="Lara F."/>
            <person name="Munidasa M."/>
            <person name="Palculict T."/>
            <person name="Patil S."/>
            <person name="Pu L.-L."/>
            <person name="Saada N."/>
            <person name="Tang L."/>
            <person name="Weissenberger G."/>
            <person name="Zhu Y."/>
            <person name="Hemphill L."/>
            <person name="Shang Y."/>
            <person name="Youmans B."/>
            <person name="Ayvaz T."/>
            <person name="Ross M."/>
            <person name="Santibanez J."/>
            <person name="Aqrawi P."/>
            <person name="Gross S."/>
            <person name="Joshi V."/>
            <person name="Fowler G."/>
            <person name="Nazareth L."/>
            <person name="Reid J."/>
            <person name="Worley K."/>
            <person name="Petrosino J."/>
            <person name="Highlander S."/>
            <person name="Gibbs R."/>
        </authorList>
    </citation>
    <scope>NUCLEOTIDE SEQUENCE [LARGE SCALE GENOMIC DNA]</scope>
    <source>
        <strain evidence="4 5">ATCC 23263</strain>
    </source>
</reference>
<dbReference type="InterPro" id="IPR023365">
    <property type="entry name" value="Sortase_dom-sf"/>
</dbReference>
<feature type="active site" description="Proton donor/acceptor" evidence="2">
    <location>
        <position position="160"/>
    </location>
</feature>
<sequence length="294" mass="32413">MTSNKTKGGGRGRGINAVALLLAVVGIGVLFYPTISDLWNRQFNTQNIHQYQEKAEQLTSEQRKNIWEAAWQYNADHSTNTVTDVFSQKKSSMAKDERYNAVLDPSRNGIMGSLEIPKIRLRLAIYHGTSAAVLEKGVGHVQGTSLPVGSSGTHAVLAAHRGLPSAKLFTDLDQIKKGNHFYLVIMGQTLAYRVDKISVVKPNALDALAIEPGRDLVTLLTCTPYGVNTERLLVRGHRVPYVPKTKAAEKGPFIDRSLAWKLLLVGLVSAAVISTIMKRRMADRQALNKRETKE</sequence>
<dbReference type="Proteomes" id="UP000004754">
    <property type="component" value="Unassembled WGS sequence"/>
</dbReference>
<name>E6MHV5_9FIRM</name>
<feature type="active site" description="Acyl-thioester intermediate" evidence="2">
    <location>
        <position position="222"/>
    </location>
</feature>
<evidence type="ECO:0000256" key="3">
    <source>
        <dbReference type="SAM" id="Phobius"/>
    </source>
</evidence>
<proteinExistence type="predicted"/>
<dbReference type="Pfam" id="PF04203">
    <property type="entry name" value="Sortase"/>
    <property type="match status" value="1"/>
</dbReference>
<dbReference type="Gene3D" id="2.40.260.10">
    <property type="entry name" value="Sortase"/>
    <property type="match status" value="1"/>
</dbReference>